<dbReference type="GO" id="GO:0008483">
    <property type="term" value="F:transaminase activity"/>
    <property type="evidence" value="ECO:0007669"/>
    <property type="project" value="UniProtKB-KW"/>
</dbReference>
<dbReference type="CDD" id="cd00609">
    <property type="entry name" value="AAT_like"/>
    <property type="match status" value="1"/>
</dbReference>
<dbReference type="InterPro" id="IPR015421">
    <property type="entry name" value="PyrdxlP-dep_Trfase_major"/>
</dbReference>
<feature type="domain" description="Aminotransferase class I/classII large" evidence="7">
    <location>
        <begin position="30"/>
        <end position="380"/>
    </location>
</feature>
<dbReference type="Proteomes" id="UP000051697">
    <property type="component" value="Unassembled WGS sequence"/>
</dbReference>
<evidence type="ECO:0000256" key="4">
    <source>
        <dbReference type="ARBA" id="ARBA00022679"/>
    </source>
</evidence>
<evidence type="ECO:0000256" key="2">
    <source>
        <dbReference type="ARBA" id="ARBA00007441"/>
    </source>
</evidence>
<organism evidence="8 9">
    <name type="scientific">Paucilactobacillus oligofermentans DSM 15707 = LMG 22743</name>
    <dbReference type="NCBI Taxonomy" id="1423778"/>
    <lineage>
        <taxon>Bacteria</taxon>
        <taxon>Bacillati</taxon>
        <taxon>Bacillota</taxon>
        <taxon>Bacilli</taxon>
        <taxon>Lactobacillales</taxon>
        <taxon>Lactobacillaceae</taxon>
        <taxon>Paucilactobacillus</taxon>
    </lineage>
</organism>
<dbReference type="OrthoDB" id="9802328at2"/>
<dbReference type="SUPFAM" id="SSF53383">
    <property type="entry name" value="PLP-dependent transferases"/>
    <property type="match status" value="1"/>
</dbReference>
<reference evidence="8 9" key="1">
    <citation type="journal article" date="2015" name="Genome Announc.">
        <title>Expanding the biotechnology potential of lactobacilli through comparative genomics of 213 strains and associated genera.</title>
        <authorList>
            <person name="Sun Z."/>
            <person name="Harris H.M."/>
            <person name="McCann A."/>
            <person name="Guo C."/>
            <person name="Argimon S."/>
            <person name="Zhang W."/>
            <person name="Yang X."/>
            <person name="Jeffery I.B."/>
            <person name="Cooney J.C."/>
            <person name="Kagawa T.F."/>
            <person name="Liu W."/>
            <person name="Song Y."/>
            <person name="Salvetti E."/>
            <person name="Wrobel A."/>
            <person name="Rasinkangas P."/>
            <person name="Parkhill J."/>
            <person name="Rea M.C."/>
            <person name="O'Sullivan O."/>
            <person name="Ritari J."/>
            <person name="Douillard F.P."/>
            <person name="Paul Ross R."/>
            <person name="Yang R."/>
            <person name="Briner A.E."/>
            <person name="Felis G.E."/>
            <person name="de Vos W.M."/>
            <person name="Barrangou R."/>
            <person name="Klaenhammer T.R."/>
            <person name="Caufield P.W."/>
            <person name="Cui Y."/>
            <person name="Zhang H."/>
            <person name="O'Toole P.W."/>
        </authorList>
    </citation>
    <scope>NUCLEOTIDE SEQUENCE [LARGE SCALE GENOMIC DNA]</scope>
    <source>
        <strain evidence="8 9">DSM 15707</strain>
    </source>
</reference>
<keyword evidence="3 6" id="KW-0032">Aminotransferase</keyword>
<dbReference type="Gene3D" id="3.40.640.10">
    <property type="entry name" value="Type I PLP-dependent aspartate aminotransferase-like (Major domain)"/>
    <property type="match status" value="1"/>
</dbReference>
<dbReference type="EMBL" id="AZFE01000031">
    <property type="protein sequence ID" value="KRL55296.1"/>
    <property type="molecule type" value="Genomic_DNA"/>
</dbReference>
<proteinExistence type="inferred from homology"/>
<evidence type="ECO:0000313" key="8">
    <source>
        <dbReference type="EMBL" id="KRL55296.1"/>
    </source>
</evidence>
<dbReference type="AlphaFoldDB" id="A0A0R1RE06"/>
<dbReference type="KEGG" id="lol:LACOL_0405"/>
<dbReference type="PROSITE" id="PS00105">
    <property type="entry name" value="AA_TRANSFER_CLASS_1"/>
    <property type="match status" value="1"/>
</dbReference>
<evidence type="ECO:0000256" key="3">
    <source>
        <dbReference type="ARBA" id="ARBA00022576"/>
    </source>
</evidence>
<dbReference type="InterPro" id="IPR004839">
    <property type="entry name" value="Aminotransferase_I/II_large"/>
</dbReference>
<dbReference type="GO" id="GO:0030170">
    <property type="term" value="F:pyridoxal phosphate binding"/>
    <property type="evidence" value="ECO:0007669"/>
    <property type="project" value="InterPro"/>
</dbReference>
<accession>A0A0R1RE06</accession>
<keyword evidence="4 6" id="KW-0808">Transferase</keyword>
<dbReference type="InterPro" id="IPR015424">
    <property type="entry name" value="PyrdxlP-dep_Trfase"/>
</dbReference>
<dbReference type="InterPro" id="IPR050596">
    <property type="entry name" value="AspAT/PAT-like"/>
</dbReference>
<dbReference type="GO" id="GO:0006520">
    <property type="term" value="P:amino acid metabolic process"/>
    <property type="evidence" value="ECO:0007669"/>
    <property type="project" value="InterPro"/>
</dbReference>
<dbReference type="EC" id="2.6.1.-" evidence="6"/>
<evidence type="ECO:0000256" key="6">
    <source>
        <dbReference type="RuleBase" id="RU000481"/>
    </source>
</evidence>
<evidence type="ECO:0000256" key="1">
    <source>
        <dbReference type="ARBA" id="ARBA00001933"/>
    </source>
</evidence>
<dbReference type="Gene3D" id="3.90.1150.10">
    <property type="entry name" value="Aspartate Aminotransferase, domain 1"/>
    <property type="match status" value="1"/>
</dbReference>
<evidence type="ECO:0000313" key="9">
    <source>
        <dbReference type="Proteomes" id="UP000051697"/>
    </source>
</evidence>
<protein>
    <recommendedName>
        <fullName evidence="6">Aminotransferase</fullName>
        <ecNumber evidence="6">2.6.1.-</ecNumber>
    </recommendedName>
</protein>
<evidence type="ECO:0000259" key="7">
    <source>
        <dbReference type="Pfam" id="PF00155"/>
    </source>
</evidence>
<sequence>MDNSNLNQRYQHPEPNILAEISTLAATTKDTIDLSIGDPDFTTPKAIIDYAYEKALAGQTHYTEASGLPELRETIKAYYHDNYQLDFKIPQIRVTVGASHALYITLAAILTPEAGDEVIIAQPCFSPYEDEVVATGGVPVILSTKPENKFAVQTAEVAALITPKTKAILLNSPNNPTGNVMSDETAQQIAELAIQNDIFILTDEVYGDFLMPGQHFTPLAKFAPANTITFGSMSKSFAMTGWRIGYLIAPEYVADVTRLVNEGITYSAPILSQEAAIYALQHADEFAPIFAKEFRTRLEFIEKVVQTIDWMEIIPIQGGIYAFADIRKTGLNSVDFAAALLKKTGIIVIPGLAFGQSGEGFIRIAATQPLAVIKKALAKIKTLQIDDFKE</sequence>
<keyword evidence="5" id="KW-0663">Pyridoxal phosphate</keyword>
<dbReference type="InterPro" id="IPR004838">
    <property type="entry name" value="NHTrfase_class1_PyrdxlP-BS"/>
</dbReference>
<dbReference type="RefSeq" id="WP_057889848.1">
    <property type="nucleotide sequence ID" value="NZ_AZFE01000031.1"/>
</dbReference>
<dbReference type="PATRIC" id="fig|1423778.4.peg.925"/>
<comment type="cofactor">
    <cofactor evidence="1 6">
        <name>pyridoxal 5'-phosphate</name>
        <dbReference type="ChEBI" id="CHEBI:597326"/>
    </cofactor>
</comment>
<comment type="caution">
    <text evidence="8">The sequence shown here is derived from an EMBL/GenBank/DDBJ whole genome shotgun (WGS) entry which is preliminary data.</text>
</comment>
<dbReference type="STRING" id="1423778.FC70_GL000892"/>
<dbReference type="InterPro" id="IPR015422">
    <property type="entry name" value="PyrdxlP-dep_Trfase_small"/>
</dbReference>
<gene>
    <name evidence="8" type="ORF">FC70_GL000892</name>
</gene>
<dbReference type="PANTHER" id="PTHR46383:SF1">
    <property type="entry name" value="ASPARTATE AMINOTRANSFERASE"/>
    <property type="match status" value="1"/>
</dbReference>
<comment type="similarity">
    <text evidence="2 6">Belongs to the class-I pyridoxal-phosphate-dependent aminotransferase family.</text>
</comment>
<keyword evidence="9" id="KW-1185">Reference proteome</keyword>
<dbReference type="PANTHER" id="PTHR46383">
    <property type="entry name" value="ASPARTATE AMINOTRANSFERASE"/>
    <property type="match status" value="1"/>
</dbReference>
<evidence type="ECO:0000256" key="5">
    <source>
        <dbReference type="ARBA" id="ARBA00022898"/>
    </source>
</evidence>
<dbReference type="Pfam" id="PF00155">
    <property type="entry name" value="Aminotran_1_2"/>
    <property type="match status" value="1"/>
</dbReference>
<name>A0A0R1RE06_9LACO</name>